<gene>
    <name evidence="1" type="ORF">EF810_05460</name>
</gene>
<name>A0A520KJ48_9CREN</name>
<sequence>MNDILWGRHIRFYKQGYFIPIRKPASMDYLNRLDERLKPEVIFYTQGRFQFPERIGPKNRKQGGYFLFQDQLIIDIDDWTPDDILRIADANFVYLAFTGSGFHICVNRPHFQDEEVLSPRLREERTAKNNVFLLEKITNEYQVKVDILPEPRHLFKIPLQL</sequence>
<dbReference type="AlphaFoldDB" id="A0A520KJ48"/>
<evidence type="ECO:0000313" key="1">
    <source>
        <dbReference type="EMBL" id="RZN60742.1"/>
    </source>
</evidence>
<dbReference type="Proteomes" id="UP000316217">
    <property type="component" value="Unassembled WGS sequence"/>
</dbReference>
<proteinExistence type="predicted"/>
<protein>
    <submittedName>
        <fullName evidence="1">Uncharacterized protein</fullName>
    </submittedName>
</protein>
<organism evidence="1 2">
    <name type="scientific">Candidatus Methanodesulfokora washburnensis</name>
    <dbReference type="NCBI Taxonomy" id="2478471"/>
    <lineage>
        <taxon>Archaea</taxon>
        <taxon>Thermoproteota</taxon>
        <taxon>Candidatus Korarchaeia</taxon>
        <taxon>Candidatus Korarchaeia incertae sedis</taxon>
        <taxon>Candidatus Methanodesulfokora</taxon>
    </lineage>
</organism>
<accession>A0A520KJ48</accession>
<reference evidence="1 2" key="1">
    <citation type="journal article" date="2019" name="Nat. Microbiol.">
        <title>Wide diversity of methane and short-chain alkane metabolisms in uncultured archaea.</title>
        <authorList>
            <person name="Borrel G."/>
            <person name="Adam P.S."/>
            <person name="McKay L.J."/>
            <person name="Chen L.X."/>
            <person name="Sierra-Garcia I.N."/>
            <person name="Sieber C.M."/>
            <person name="Letourneur Q."/>
            <person name="Ghozlane A."/>
            <person name="Andersen G.L."/>
            <person name="Li W.J."/>
            <person name="Hallam S.J."/>
            <person name="Muyzer G."/>
            <person name="de Oliveira V.M."/>
            <person name="Inskeep W.P."/>
            <person name="Banfield J.F."/>
            <person name="Gribaldo S."/>
        </authorList>
    </citation>
    <scope>NUCLEOTIDE SEQUENCE [LARGE SCALE GENOMIC DNA]</scope>
    <source>
        <strain evidence="1">NM4</strain>
    </source>
</reference>
<evidence type="ECO:0000313" key="2">
    <source>
        <dbReference type="Proteomes" id="UP000316217"/>
    </source>
</evidence>
<dbReference type="EMBL" id="RXII01000084">
    <property type="protein sequence ID" value="RZN60742.1"/>
    <property type="molecule type" value="Genomic_DNA"/>
</dbReference>
<comment type="caution">
    <text evidence="1">The sequence shown here is derived from an EMBL/GenBank/DDBJ whole genome shotgun (WGS) entry which is preliminary data.</text>
</comment>